<keyword evidence="5" id="KW-0479">Metal-binding</keyword>
<keyword evidence="3 12" id="KW-0808">Transferase</keyword>
<protein>
    <recommendedName>
        <fullName evidence="1">RNA-directed DNA polymerase</fullName>
        <ecNumber evidence="1">2.7.7.49</ecNumber>
    </recommendedName>
</protein>
<keyword evidence="4 12" id="KW-0548">Nucleotidyltransferase</keyword>
<dbReference type="Pfam" id="PF08388">
    <property type="entry name" value="GIIM"/>
    <property type="match status" value="1"/>
</dbReference>
<dbReference type="Gene3D" id="3.30.70.270">
    <property type="match status" value="1"/>
</dbReference>
<accession>A0ABV8X151</accession>
<evidence type="ECO:0000256" key="4">
    <source>
        <dbReference type="ARBA" id="ARBA00022695"/>
    </source>
</evidence>
<keyword evidence="6" id="KW-0460">Magnesium</keyword>
<dbReference type="Proteomes" id="UP001595817">
    <property type="component" value="Unassembled WGS sequence"/>
</dbReference>
<dbReference type="GO" id="GO:0003964">
    <property type="term" value="F:RNA-directed DNA polymerase activity"/>
    <property type="evidence" value="ECO:0007669"/>
    <property type="project" value="UniProtKB-KW"/>
</dbReference>
<keyword evidence="7 12" id="KW-0695">RNA-directed DNA polymerase</keyword>
<dbReference type="InterPro" id="IPR030931">
    <property type="entry name" value="Group_II_RT_mat"/>
</dbReference>
<dbReference type="InterPro" id="IPR043128">
    <property type="entry name" value="Rev_trsase/Diguanyl_cyclase"/>
</dbReference>
<dbReference type="EMBL" id="JBHSEC010000005">
    <property type="protein sequence ID" value="MFC4409667.1"/>
    <property type="molecule type" value="Genomic_DNA"/>
</dbReference>
<evidence type="ECO:0000256" key="2">
    <source>
        <dbReference type="ARBA" id="ARBA00022457"/>
    </source>
</evidence>
<dbReference type="PROSITE" id="PS50878">
    <property type="entry name" value="RT_POL"/>
    <property type="match status" value="1"/>
</dbReference>
<dbReference type="SUPFAM" id="SSF56672">
    <property type="entry name" value="DNA/RNA polymerases"/>
    <property type="match status" value="1"/>
</dbReference>
<evidence type="ECO:0000256" key="9">
    <source>
        <dbReference type="ARBA" id="ARBA00034120"/>
    </source>
</evidence>
<name>A0ABV8X151_9LACT</name>
<dbReference type="PANTHER" id="PTHR34047">
    <property type="entry name" value="NUCLEAR INTRON MATURASE 1, MITOCHONDRIAL-RELATED"/>
    <property type="match status" value="1"/>
</dbReference>
<dbReference type="RefSeq" id="WP_378152672.1">
    <property type="nucleotide sequence ID" value="NZ_JBHSEC010000005.1"/>
</dbReference>
<evidence type="ECO:0000256" key="1">
    <source>
        <dbReference type="ARBA" id="ARBA00012493"/>
    </source>
</evidence>
<dbReference type="PANTHER" id="PTHR34047:SF8">
    <property type="entry name" value="PROTEIN YKFC"/>
    <property type="match status" value="1"/>
</dbReference>
<dbReference type="PRINTS" id="PR00866">
    <property type="entry name" value="RNADNAPOLMS"/>
</dbReference>
<evidence type="ECO:0000256" key="10">
    <source>
        <dbReference type="ARBA" id="ARBA00048173"/>
    </source>
</evidence>
<evidence type="ECO:0000256" key="7">
    <source>
        <dbReference type="ARBA" id="ARBA00022918"/>
    </source>
</evidence>
<comment type="similarity">
    <text evidence="9">Belongs to the bacterial reverse transcriptase family.</text>
</comment>
<sequence>MGNWHKKKRCSRKGNDGMLMERILSRENMLSALKRVEKNKGSHGVDGMPVQKLRKHIVEHWEEVKAELLMGTYQPLPVRRVEIPKPDGGVRLLGIPTVMDRFIQQAIAQVLNPIYDPTFSEHSYGFRPDRSAHGAVRKAKGYIEEGHRWVVDMDLEKFFDRVNHDRLMGTLAKRIQDKRVLKLIRAYLKSGIMIHGVVTRNEEGTPQGGPLSPLLSNIVLDELDKELEKRGHRFVRYADDCNIYVKTRRAGLRVLQSVTTFIERKLKLRVNQEKSAVDRPWKRKFLGFSFTNGKVLKVRIHKKSIERMKKRIREITSRKKPYTMEYRIGKLNQYLKGWCGYFALADTPSILKHLDSWIRRRLRMCMWKDWKNPRTRVRKLIGIGVPQWKAYEWGNSRKGYWRVSNSPIMHRTLGNSFWSSQGLESLYFRYESLRQSS</sequence>
<feature type="domain" description="Reverse transcriptase" evidence="11">
    <location>
        <begin position="64"/>
        <end position="290"/>
    </location>
</feature>
<dbReference type="InterPro" id="IPR051083">
    <property type="entry name" value="GrpII_Intron_Splice-Mob/Def"/>
</dbReference>
<dbReference type="EC" id="2.7.7.49" evidence="1"/>
<evidence type="ECO:0000256" key="6">
    <source>
        <dbReference type="ARBA" id="ARBA00022842"/>
    </source>
</evidence>
<dbReference type="InterPro" id="IPR000477">
    <property type="entry name" value="RT_dom"/>
</dbReference>
<evidence type="ECO:0000256" key="5">
    <source>
        <dbReference type="ARBA" id="ARBA00022723"/>
    </source>
</evidence>
<evidence type="ECO:0000256" key="8">
    <source>
        <dbReference type="ARBA" id="ARBA00023118"/>
    </source>
</evidence>
<evidence type="ECO:0000313" key="13">
    <source>
        <dbReference type="Proteomes" id="UP001595817"/>
    </source>
</evidence>
<dbReference type="InterPro" id="IPR013597">
    <property type="entry name" value="Mat_intron_G2"/>
</dbReference>
<reference evidence="13" key="1">
    <citation type="journal article" date="2019" name="Int. J. Syst. Evol. Microbiol.">
        <title>The Global Catalogue of Microorganisms (GCM) 10K type strain sequencing project: providing services to taxonomists for standard genome sequencing and annotation.</title>
        <authorList>
            <consortium name="The Broad Institute Genomics Platform"/>
            <consortium name="The Broad Institute Genome Sequencing Center for Infectious Disease"/>
            <person name="Wu L."/>
            <person name="Ma J."/>
        </authorList>
    </citation>
    <scope>NUCLEOTIDE SEQUENCE [LARGE SCALE GENOMIC DNA]</scope>
    <source>
        <strain evidence="13">CCUG 59778</strain>
    </source>
</reference>
<evidence type="ECO:0000256" key="3">
    <source>
        <dbReference type="ARBA" id="ARBA00022679"/>
    </source>
</evidence>
<dbReference type="CDD" id="cd01651">
    <property type="entry name" value="RT_G2_intron"/>
    <property type="match status" value="1"/>
</dbReference>
<gene>
    <name evidence="12" type="primary">ltrA</name>
    <name evidence="12" type="ORF">ACFOZY_04365</name>
</gene>
<evidence type="ECO:0000313" key="12">
    <source>
        <dbReference type="EMBL" id="MFC4409667.1"/>
    </source>
</evidence>
<comment type="caution">
    <text evidence="12">The sequence shown here is derived from an EMBL/GenBank/DDBJ whole genome shotgun (WGS) entry which is preliminary data.</text>
</comment>
<dbReference type="InterPro" id="IPR000123">
    <property type="entry name" value="Reverse_transcriptase_msDNA"/>
</dbReference>
<dbReference type="InterPro" id="IPR043502">
    <property type="entry name" value="DNA/RNA_pol_sf"/>
</dbReference>
<keyword evidence="13" id="KW-1185">Reference proteome</keyword>
<comment type="catalytic activity">
    <reaction evidence="10">
        <text>DNA(n) + a 2'-deoxyribonucleoside 5'-triphosphate = DNA(n+1) + diphosphate</text>
        <dbReference type="Rhea" id="RHEA:22508"/>
        <dbReference type="Rhea" id="RHEA-COMP:17339"/>
        <dbReference type="Rhea" id="RHEA-COMP:17340"/>
        <dbReference type="ChEBI" id="CHEBI:33019"/>
        <dbReference type="ChEBI" id="CHEBI:61560"/>
        <dbReference type="ChEBI" id="CHEBI:173112"/>
        <dbReference type="EC" id="2.7.7.49"/>
    </reaction>
</comment>
<dbReference type="Pfam" id="PF00078">
    <property type="entry name" value="RVT_1"/>
    <property type="match status" value="1"/>
</dbReference>
<dbReference type="NCBIfam" id="TIGR04416">
    <property type="entry name" value="group_II_RT_mat"/>
    <property type="match status" value="1"/>
</dbReference>
<organism evidence="12 13">
    <name type="scientific">Chungangia koreensis</name>
    <dbReference type="NCBI Taxonomy" id="752657"/>
    <lineage>
        <taxon>Bacteria</taxon>
        <taxon>Bacillati</taxon>
        <taxon>Bacillota</taxon>
        <taxon>Bacilli</taxon>
        <taxon>Lactobacillales</taxon>
        <taxon>Chungangia</taxon>
    </lineage>
</organism>
<keyword evidence="8" id="KW-0051">Antiviral defense</keyword>
<keyword evidence="2" id="KW-0515">Mutator protein</keyword>
<proteinExistence type="inferred from homology"/>
<evidence type="ECO:0000259" key="11">
    <source>
        <dbReference type="PROSITE" id="PS50878"/>
    </source>
</evidence>